<dbReference type="PANTHER" id="PTHR36306:SF1">
    <property type="entry name" value="ALPHA-AMYLASE-RELATED"/>
    <property type="match status" value="1"/>
</dbReference>
<sequence length="425" mass="50019">MILQLMCFQFFQIMHGGGSKLLRSVCFYFQVHQPYRLRWFWPDNRSSFDRYFDNHINKTLLRKVSSKCYWPANKLILELIDTHSKEFKVSYSVTGTLINQLQRWDKDLLETFVQMADSGCVEFIDETYYHSLSGLFESKDEFKEQIREHNALMQDEFRYAPKVFRNTEVLYNNSIARAVSGLGYKAILTEGIEHALSNRSPNYVYTASETDLSVLFRNYRLSDDIAYRFSARWWSEYPLTADKWAHWVSSAEGDTFNIFMDYETFGEHQWTDTGIFEFLRHLPDEVLSAGLSFNTPSEVVSMYPSHGEIDVGDFSTISWADMERDTSAWLGNDMQRRCFEEIKLLEPYVKMTGNDELIRIWRYLQTSDHYYYMCTKWLSDGDVHSYFSIHNSPFDAAVNFMAAVIDFKLKVFKKLHNHTTSLCGK</sequence>
<dbReference type="Proteomes" id="UP000639006">
    <property type="component" value="Unassembled WGS sequence"/>
</dbReference>
<dbReference type="EMBL" id="CAJHIQ010000028">
    <property type="protein sequence ID" value="CAD6493279.1"/>
    <property type="molecule type" value="Genomic_DNA"/>
</dbReference>
<dbReference type="PANTHER" id="PTHR36306">
    <property type="entry name" value="ALPHA-AMYLASE-RELATED-RELATED"/>
    <property type="match status" value="1"/>
</dbReference>
<keyword evidence="4" id="KW-0378">Hydrolase</keyword>
<dbReference type="GO" id="GO:0016787">
    <property type="term" value="F:hydrolase activity"/>
    <property type="evidence" value="ECO:0007669"/>
    <property type="project" value="UniProtKB-KW"/>
</dbReference>
<evidence type="ECO:0000313" key="5">
    <source>
        <dbReference type="Proteomes" id="UP000639006"/>
    </source>
</evidence>
<dbReference type="GO" id="GO:0005975">
    <property type="term" value="P:carbohydrate metabolic process"/>
    <property type="evidence" value="ECO:0007669"/>
    <property type="project" value="InterPro"/>
</dbReference>
<dbReference type="AlphaFoldDB" id="A0A811TCV6"/>
<organism evidence="4 5">
    <name type="scientific">Candidatus Argoarchaeum ethanivorans</name>
    <dbReference type="NCBI Taxonomy" id="2608793"/>
    <lineage>
        <taxon>Archaea</taxon>
        <taxon>Methanobacteriati</taxon>
        <taxon>Methanobacteriota</taxon>
        <taxon>Stenosarchaea group</taxon>
        <taxon>Methanomicrobia</taxon>
        <taxon>Methanosarcinales</taxon>
        <taxon>Methanosarcinales incertae sedis</taxon>
        <taxon>GOM Arc I cluster</taxon>
        <taxon>Candidatus Argoarchaeum</taxon>
    </lineage>
</organism>
<dbReference type="SUPFAM" id="SSF88713">
    <property type="entry name" value="Glycoside hydrolase/deacetylase"/>
    <property type="match status" value="1"/>
</dbReference>
<proteinExistence type="inferred from homology"/>
<dbReference type="InterPro" id="IPR052046">
    <property type="entry name" value="GH57_Enzymes"/>
</dbReference>
<evidence type="ECO:0000313" key="4">
    <source>
        <dbReference type="EMBL" id="CAD6493279.1"/>
    </source>
</evidence>
<evidence type="ECO:0000256" key="2">
    <source>
        <dbReference type="ARBA" id="ARBA00023277"/>
    </source>
</evidence>
<gene>
    <name evidence="4" type="ORF">DIAAKJNI_00461</name>
</gene>
<comment type="similarity">
    <text evidence="1">Belongs to the glycosyl hydrolase 57 family.</text>
</comment>
<dbReference type="InterPro" id="IPR004300">
    <property type="entry name" value="Glyco_hydro_57_N"/>
</dbReference>
<evidence type="ECO:0000256" key="1">
    <source>
        <dbReference type="ARBA" id="ARBA00006821"/>
    </source>
</evidence>
<feature type="domain" description="Glycoside hydrolase family 57 N-terminal" evidence="3">
    <location>
        <begin position="27"/>
        <end position="311"/>
    </location>
</feature>
<reference evidence="4" key="1">
    <citation type="submission" date="2020-10" db="EMBL/GenBank/DDBJ databases">
        <authorList>
            <person name="Hahn C.J."/>
            <person name="Laso-Perez R."/>
            <person name="Vulcano F."/>
            <person name="Vaziourakis K.-M."/>
            <person name="Stokke R."/>
            <person name="Steen I.H."/>
            <person name="Teske A."/>
            <person name="Boetius A."/>
            <person name="Liebeke M."/>
            <person name="Amann R."/>
            <person name="Knittel K."/>
        </authorList>
    </citation>
    <scope>NUCLEOTIDE SEQUENCE</scope>
    <source>
        <strain evidence="4">Gfbio:e3339647-f889-4370-9287-4fb5cb688e4c:AG392M11_GoMArc1</strain>
    </source>
</reference>
<comment type="caution">
    <text evidence="4">The sequence shown here is derived from an EMBL/GenBank/DDBJ whole genome shotgun (WGS) entry which is preliminary data.</text>
</comment>
<name>A0A811TCV6_9EURY</name>
<dbReference type="Gene3D" id="3.20.110.20">
    <property type="match status" value="1"/>
</dbReference>
<dbReference type="InterPro" id="IPR011330">
    <property type="entry name" value="Glyco_hydro/deAcase_b/a-brl"/>
</dbReference>
<keyword evidence="2" id="KW-0119">Carbohydrate metabolism</keyword>
<accession>A0A811TCV6</accession>
<dbReference type="Pfam" id="PF03065">
    <property type="entry name" value="Glyco_hydro_57"/>
    <property type="match status" value="1"/>
</dbReference>
<evidence type="ECO:0000259" key="3">
    <source>
        <dbReference type="Pfam" id="PF03065"/>
    </source>
</evidence>
<dbReference type="CDD" id="cd10795">
    <property type="entry name" value="GH57N_MJA1_like"/>
    <property type="match status" value="1"/>
</dbReference>
<protein>
    <submittedName>
        <fullName evidence="4">Glycosyl hydrolase family 57</fullName>
    </submittedName>
</protein>